<accession>A0ABR2U0A7</accession>
<keyword evidence="2" id="KW-1185">Reference proteome</keyword>
<organism evidence="1 2">
    <name type="scientific">Hibiscus sabdariffa</name>
    <name type="common">roselle</name>
    <dbReference type="NCBI Taxonomy" id="183260"/>
    <lineage>
        <taxon>Eukaryota</taxon>
        <taxon>Viridiplantae</taxon>
        <taxon>Streptophyta</taxon>
        <taxon>Embryophyta</taxon>
        <taxon>Tracheophyta</taxon>
        <taxon>Spermatophyta</taxon>
        <taxon>Magnoliopsida</taxon>
        <taxon>eudicotyledons</taxon>
        <taxon>Gunneridae</taxon>
        <taxon>Pentapetalae</taxon>
        <taxon>rosids</taxon>
        <taxon>malvids</taxon>
        <taxon>Malvales</taxon>
        <taxon>Malvaceae</taxon>
        <taxon>Malvoideae</taxon>
        <taxon>Hibiscus</taxon>
    </lineage>
</organism>
<gene>
    <name evidence="1" type="ORF">V6N11_071391</name>
</gene>
<sequence>MLNGLGVLWSSTSSFGKDGVVSSLMINMLNERISYPTDNIEASQILTGCSRGLSNHALVLTIRNYLGRATIGVVDALARICRGAPVGVLTFSTSRAERLRLCCETLKN</sequence>
<dbReference type="EMBL" id="JBBPBN010000003">
    <property type="protein sequence ID" value="KAK9043040.1"/>
    <property type="molecule type" value="Genomic_DNA"/>
</dbReference>
<dbReference type="Proteomes" id="UP001396334">
    <property type="component" value="Unassembled WGS sequence"/>
</dbReference>
<protein>
    <submittedName>
        <fullName evidence="1">Uncharacterized protein</fullName>
    </submittedName>
</protein>
<evidence type="ECO:0000313" key="2">
    <source>
        <dbReference type="Proteomes" id="UP001396334"/>
    </source>
</evidence>
<proteinExistence type="predicted"/>
<name>A0ABR2U0A7_9ROSI</name>
<evidence type="ECO:0000313" key="1">
    <source>
        <dbReference type="EMBL" id="KAK9043040.1"/>
    </source>
</evidence>
<reference evidence="1 2" key="1">
    <citation type="journal article" date="2024" name="G3 (Bethesda)">
        <title>Genome assembly of Hibiscus sabdariffa L. provides insights into metabolisms of medicinal natural products.</title>
        <authorList>
            <person name="Kim T."/>
        </authorList>
    </citation>
    <scope>NUCLEOTIDE SEQUENCE [LARGE SCALE GENOMIC DNA]</scope>
    <source>
        <strain evidence="1">TK-2024</strain>
        <tissue evidence="1">Old leaves</tissue>
    </source>
</reference>
<comment type="caution">
    <text evidence="1">The sequence shown here is derived from an EMBL/GenBank/DDBJ whole genome shotgun (WGS) entry which is preliminary data.</text>
</comment>